<dbReference type="Pfam" id="PF02574">
    <property type="entry name" value="S-methyl_trans"/>
    <property type="match status" value="1"/>
</dbReference>
<evidence type="ECO:0000256" key="14">
    <source>
        <dbReference type="ARBA" id="ARBA00023285"/>
    </source>
</evidence>
<comment type="cofactor">
    <cofactor evidence="2">
        <name>methylcob(III)alamin</name>
        <dbReference type="ChEBI" id="CHEBI:28115"/>
    </cofactor>
</comment>
<dbReference type="Gene3D" id="3.40.50.280">
    <property type="entry name" value="Cobalamin-binding domain"/>
    <property type="match status" value="1"/>
</dbReference>
<dbReference type="Gene3D" id="1.10.1240.10">
    <property type="entry name" value="Methionine synthase domain"/>
    <property type="match status" value="1"/>
</dbReference>
<dbReference type="InterPro" id="IPR036594">
    <property type="entry name" value="Meth_synthase_dom"/>
</dbReference>
<dbReference type="GO" id="GO:0005829">
    <property type="term" value="C:cytosol"/>
    <property type="evidence" value="ECO:0007669"/>
    <property type="project" value="TreeGrafter"/>
</dbReference>
<comment type="pathway">
    <text evidence="3">Amino-acid biosynthesis; L-methionine biosynthesis via de novo pathway; L-methionine from L-homocysteine (MetH route): step 1/1.</text>
</comment>
<evidence type="ECO:0000313" key="20">
    <source>
        <dbReference type="EMBL" id="KUG22789.1"/>
    </source>
</evidence>
<dbReference type="GO" id="GO:0050667">
    <property type="term" value="P:homocysteine metabolic process"/>
    <property type="evidence" value="ECO:0007669"/>
    <property type="project" value="TreeGrafter"/>
</dbReference>
<evidence type="ECO:0000256" key="15">
    <source>
        <dbReference type="ARBA" id="ARBA00031040"/>
    </source>
</evidence>
<dbReference type="EC" id="2.1.1.13" evidence="5"/>
<dbReference type="UniPathway" id="UPA00051">
    <property type="reaction ID" value="UER00081"/>
</dbReference>
<dbReference type="SUPFAM" id="SSF51717">
    <property type="entry name" value="Dihydropteroate synthetase-like"/>
    <property type="match status" value="1"/>
</dbReference>
<dbReference type="Pfam" id="PF02310">
    <property type="entry name" value="B12-binding"/>
    <property type="match status" value="1"/>
</dbReference>
<evidence type="ECO:0000256" key="8">
    <source>
        <dbReference type="ARBA" id="ARBA00022628"/>
    </source>
</evidence>
<dbReference type="AlphaFoldDB" id="A0A0W8FPD8"/>
<keyword evidence="8" id="KW-0846">Cobalamin</keyword>
<organism evidence="20">
    <name type="scientific">hydrocarbon metagenome</name>
    <dbReference type="NCBI Taxonomy" id="938273"/>
    <lineage>
        <taxon>unclassified sequences</taxon>
        <taxon>metagenomes</taxon>
        <taxon>ecological metagenomes</taxon>
    </lineage>
</organism>
<comment type="similarity">
    <text evidence="4">Belongs to the vitamin-B12 dependent methionine synthase family.</text>
</comment>
<dbReference type="InterPro" id="IPR000489">
    <property type="entry name" value="Pterin-binding_dom"/>
</dbReference>
<evidence type="ECO:0000256" key="5">
    <source>
        <dbReference type="ARBA" id="ARBA00012032"/>
    </source>
</evidence>
<dbReference type="PROSITE" id="PS51332">
    <property type="entry name" value="B12_BINDING"/>
    <property type="match status" value="1"/>
</dbReference>
<evidence type="ECO:0000256" key="1">
    <source>
        <dbReference type="ARBA" id="ARBA00001947"/>
    </source>
</evidence>
<dbReference type="InterPro" id="IPR006158">
    <property type="entry name" value="Cobalamin-bd"/>
</dbReference>
<dbReference type="Gene3D" id="3.20.20.20">
    <property type="entry name" value="Dihydropteroate synthase-like"/>
    <property type="match status" value="1"/>
</dbReference>
<keyword evidence="14" id="KW-0170">Cobalt</keyword>
<dbReference type="SUPFAM" id="SSF82282">
    <property type="entry name" value="Homocysteine S-methyltransferase"/>
    <property type="match status" value="1"/>
</dbReference>
<feature type="domain" description="Hcy-binding" evidence="16">
    <location>
        <begin position="4"/>
        <end position="289"/>
    </location>
</feature>
<keyword evidence="13" id="KW-0486">Methionine biosynthesis</keyword>
<comment type="cofactor">
    <cofactor evidence="1">
        <name>Zn(2+)</name>
        <dbReference type="ChEBI" id="CHEBI:29105"/>
    </cofactor>
</comment>
<dbReference type="EMBL" id="LNQE01000941">
    <property type="protein sequence ID" value="KUG22789.1"/>
    <property type="molecule type" value="Genomic_DNA"/>
</dbReference>
<dbReference type="PROSITE" id="PS50970">
    <property type="entry name" value="HCY"/>
    <property type="match status" value="1"/>
</dbReference>
<evidence type="ECO:0000256" key="11">
    <source>
        <dbReference type="ARBA" id="ARBA00022723"/>
    </source>
</evidence>
<dbReference type="SUPFAM" id="SSF47644">
    <property type="entry name" value="Methionine synthase domain"/>
    <property type="match status" value="1"/>
</dbReference>
<name>A0A0W8FPD8_9ZZZZ</name>
<dbReference type="Pfam" id="PF00809">
    <property type="entry name" value="Pterin_bind"/>
    <property type="match status" value="1"/>
</dbReference>
<dbReference type="PANTHER" id="PTHR45833:SF1">
    <property type="entry name" value="METHIONINE SYNTHASE"/>
    <property type="match status" value="1"/>
</dbReference>
<evidence type="ECO:0000259" key="18">
    <source>
        <dbReference type="PROSITE" id="PS51332"/>
    </source>
</evidence>
<dbReference type="InterPro" id="IPR017215">
    <property type="entry name" value="MetH_bac"/>
</dbReference>
<keyword evidence="10" id="KW-0949">S-adenosyl-L-methionine</keyword>
<keyword evidence="6 20" id="KW-0489">Methyltransferase</keyword>
<evidence type="ECO:0000256" key="9">
    <source>
        <dbReference type="ARBA" id="ARBA00022679"/>
    </source>
</evidence>
<keyword evidence="9 20" id="KW-0808">Transferase</keyword>
<dbReference type="GO" id="GO:0008705">
    <property type="term" value="F:methionine synthase activity"/>
    <property type="evidence" value="ECO:0007669"/>
    <property type="project" value="UniProtKB-EC"/>
</dbReference>
<keyword evidence="12" id="KW-0862">Zinc</keyword>
<sequence>MAEAVKIKNLLTKKLIILDGAMGTELQKKGMPGGVCPEYWCIKNPEIMADLYASYQKAGAQVVYTCTFGANRFKLKQYGIKENSYQINFELARLAKQACDNKTLIAGDVGPTGLFVEPFGPLAFEEAVDTFKEQILGLIDGGCDLIVIETMIDIQEARAALIAVKEIKDIFTIVSMTYEKDGYTLGGTDPVTALITLQSLGADAVGCNCSTGPEKMVEFIAAMKPFATVPLLAKPNAGMPRLENGKTIFEMDAKTFASFGRNLAKAGANLLGGCCGTTPEHIRELAKVAARLKPCNPRRKSISALSSARGFVHLTENRHLFIVGERINPTGKKALQQELLEGKTSIIRQMALDQENQGANLLDVNVGQPGIDEVKTIKEVISLLSTTTKLPLVIDSSHVKTIEAALRIYPGRILINSISGEKEKINKLLPLAAKYGAMFILLPLTGGEVPQTSQKRQTIIKNIFQKAKTFGFTKDDFIVDCLVMAVASNPDAAGETLKTLHWCTHTFKSKTNLGLSNVSFGMPGRPWLNATFLAMAQFCGLTMAIANPASSEIMNVKKAGDVLLAKDKDALRFIEHFSAQTAVSSSTTAAKVLTTREKIVDAIINGDRDNILSLIETELSAGSSAQDLVDKIMIPSIVQVGDLYERKIFFLPQLMAAAETMKKALGYLDPQLKKGPIENKGKILLATVKGDIHDIGKNIVALLLRNHGYCVIDLGKDVSAEDIIETAKKEMPDIIGLSALMTTTMVNMKDVITLAQKNGFQIHFMVGGAVLTENYAKSIGAHFAKDGVEAVKMAEKLIKK</sequence>
<dbReference type="CDD" id="cd02070">
    <property type="entry name" value="corrinoid_protein_B12-BD"/>
    <property type="match status" value="1"/>
</dbReference>
<dbReference type="PANTHER" id="PTHR45833">
    <property type="entry name" value="METHIONINE SYNTHASE"/>
    <property type="match status" value="1"/>
</dbReference>
<evidence type="ECO:0000256" key="13">
    <source>
        <dbReference type="ARBA" id="ARBA00023167"/>
    </source>
</evidence>
<keyword evidence="7" id="KW-0028">Amino-acid biosynthesis</keyword>
<comment type="caution">
    <text evidence="20">The sequence shown here is derived from an EMBL/GenBank/DDBJ whole genome shotgun (WGS) entry which is preliminary data.</text>
</comment>
<reference evidence="20" key="1">
    <citation type="journal article" date="2015" name="Proc. Natl. Acad. Sci. U.S.A.">
        <title>Networks of energetic and metabolic interactions define dynamics in microbial communities.</title>
        <authorList>
            <person name="Embree M."/>
            <person name="Liu J.K."/>
            <person name="Al-Bassam M.M."/>
            <person name="Zengler K."/>
        </authorList>
    </citation>
    <scope>NUCLEOTIDE SEQUENCE</scope>
</reference>
<evidence type="ECO:0000256" key="3">
    <source>
        <dbReference type="ARBA" id="ARBA00005178"/>
    </source>
</evidence>
<dbReference type="InterPro" id="IPR003759">
    <property type="entry name" value="Cbl-bd_cap"/>
</dbReference>
<dbReference type="SUPFAM" id="SSF52242">
    <property type="entry name" value="Cobalamin (vitamin B12)-binding domain"/>
    <property type="match status" value="1"/>
</dbReference>
<protein>
    <recommendedName>
        <fullName evidence="5">methionine synthase</fullName>
        <ecNumber evidence="5">2.1.1.13</ecNumber>
    </recommendedName>
    <alternativeName>
        <fullName evidence="15">5-methyltetrahydrofolate--homocysteine methyltransferase</fullName>
    </alternativeName>
</protein>
<dbReference type="InterPro" id="IPR050554">
    <property type="entry name" value="Met_Synthase/Corrinoid"/>
</dbReference>
<dbReference type="SMART" id="SM01018">
    <property type="entry name" value="B12-binding_2"/>
    <property type="match status" value="1"/>
</dbReference>
<dbReference type="Pfam" id="PF02607">
    <property type="entry name" value="B12-binding_2"/>
    <property type="match status" value="1"/>
</dbReference>
<dbReference type="InterPro" id="IPR003726">
    <property type="entry name" value="HCY_dom"/>
</dbReference>
<dbReference type="PROSITE" id="PS51337">
    <property type="entry name" value="B12_BINDING_NTER"/>
    <property type="match status" value="1"/>
</dbReference>
<dbReference type="GO" id="GO:0031419">
    <property type="term" value="F:cobalamin binding"/>
    <property type="evidence" value="ECO:0007669"/>
    <property type="project" value="UniProtKB-KW"/>
</dbReference>
<feature type="domain" description="Pterin-binding" evidence="17">
    <location>
        <begin position="320"/>
        <end position="572"/>
    </location>
</feature>
<dbReference type="Gene3D" id="3.20.20.330">
    <property type="entry name" value="Homocysteine-binding-like domain"/>
    <property type="match status" value="1"/>
</dbReference>
<dbReference type="PIRSF" id="PIRSF037472">
    <property type="entry name" value="DHPS_mtfrase"/>
    <property type="match status" value="1"/>
</dbReference>
<proteinExistence type="inferred from homology"/>
<evidence type="ECO:0000259" key="17">
    <source>
        <dbReference type="PROSITE" id="PS50972"/>
    </source>
</evidence>
<evidence type="ECO:0000256" key="4">
    <source>
        <dbReference type="ARBA" id="ARBA00010398"/>
    </source>
</evidence>
<dbReference type="InterPro" id="IPR036724">
    <property type="entry name" value="Cobalamin-bd_sf"/>
</dbReference>
<evidence type="ECO:0000256" key="6">
    <source>
        <dbReference type="ARBA" id="ARBA00022603"/>
    </source>
</evidence>
<dbReference type="PROSITE" id="PS50972">
    <property type="entry name" value="PTERIN_BINDING"/>
    <property type="match status" value="1"/>
</dbReference>
<gene>
    <name evidence="20" type="ORF">ASZ90_007486</name>
</gene>
<evidence type="ECO:0000259" key="19">
    <source>
        <dbReference type="PROSITE" id="PS51337"/>
    </source>
</evidence>
<keyword evidence="11" id="KW-0479">Metal-binding</keyword>
<evidence type="ECO:0000256" key="2">
    <source>
        <dbReference type="ARBA" id="ARBA00001956"/>
    </source>
</evidence>
<feature type="domain" description="B12-binding N-terminal" evidence="19">
    <location>
        <begin position="586"/>
        <end position="680"/>
    </location>
</feature>
<accession>A0A0W8FPD8</accession>
<dbReference type="GO" id="GO:0046653">
    <property type="term" value="P:tetrahydrofolate metabolic process"/>
    <property type="evidence" value="ECO:0007669"/>
    <property type="project" value="TreeGrafter"/>
</dbReference>
<dbReference type="InterPro" id="IPR036589">
    <property type="entry name" value="HCY_dom_sf"/>
</dbReference>
<dbReference type="GO" id="GO:0032259">
    <property type="term" value="P:methylation"/>
    <property type="evidence" value="ECO:0007669"/>
    <property type="project" value="UniProtKB-KW"/>
</dbReference>
<feature type="domain" description="B12-binding" evidence="18">
    <location>
        <begin position="680"/>
        <end position="800"/>
    </location>
</feature>
<evidence type="ECO:0000256" key="10">
    <source>
        <dbReference type="ARBA" id="ARBA00022691"/>
    </source>
</evidence>
<evidence type="ECO:0000256" key="7">
    <source>
        <dbReference type="ARBA" id="ARBA00022605"/>
    </source>
</evidence>
<evidence type="ECO:0000256" key="12">
    <source>
        <dbReference type="ARBA" id="ARBA00022833"/>
    </source>
</evidence>
<dbReference type="GO" id="GO:0046872">
    <property type="term" value="F:metal ion binding"/>
    <property type="evidence" value="ECO:0007669"/>
    <property type="project" value="UniProtKB-KW"/>
</dbReference>
<dbReference type="InterPro" id="IPR011005">
    <property type="entry name" value="Dihydropteroate_synth-like_sf"/>
</dbReference>
<evidence type="ECO:0000259" key="16">
    <source>
        <dbReference type="PROSITE" id="PS50970"/>
    </source>
</evidence>